<dbReference type="EMBL" id="BEYU01000137">
    <property type="protein sequence ID" value="GBG33000.1"/>
    <property type="molecule type" value="Genomic_DNA"/>
</dbReference>
<dbReference type="Proteomes" id="UP000241890">
    <property type="component" value="Unassembled WGS sequence"/>
</dbReference>
<organism evidence="2 3">
    <name type="scientific">Hondaea fermentalgiana</name>
    <dbReference type="NCBI Taxonomy" id="2315210"/>
    <lineage>
        <taxon>Eukaryota</taxon>
        <taxon>Sar</taxon>
        <taxon>Stramenopiles</taxon>
        <taxon>Bigyra</taxon>
        <taxon>Labyrinthulomycetes</taxon>
        <taxon>Thraustochytrida</taxon>
        <taxon>Thraustochytriidae</taxon>
        <taxon>Hondaea</taxon>
    </lineage>
</organism>
<dbReference type="AlphaFoldDB" id="A0A2R5GQ68"/>
<accession>A0A2R5GQ68</accession>
<evidence type="ECO:0000256" key="1">
    <source>
        <dbReference type="SAM" id="MobiDB-lite"/>
    </source>
</evidence>
<feature type="compositionally biased region" description="Basic and acidic residues" evidence="1">
    <location>
        <begin position="35"/>
        <end position="44"/>
    </location>
</feature>
<feature type="compositionally biased region" description="Basic and acidic residues" evidence="1">
    <location>
        <begin position="11"/>
        <end position="24"/>
    </location>
</feature>
<dbReference type="PANTHER" id="PTHR31434:SF2">
    <property type="entry name" value="S PHASE CYCLIN A-ASSOCIATED PROTEIN IN THE ENDOPLASMIC RETICULUM"/>
    <property type="match status" value="1"/>
</dbReference>
<dbReference type="OrthoDB" id="71500at2759"/>
<name>A0A2R5GQ68_9STRA</name>
<feature type="region of interest" description="Disordered" evidence="1">
    <location>
        <begin position="145"/>
        <end position="184"/>
    </location>
</feature>
<dbReference type="InParanoid" id="A0A2R5GQ68"/>
<protein>
    <submittedName>
        <fullName evidence="2">Uncharacterized protein</fullName>
    </submittedName>
</protein>
<evidence type="ECO:0000313" key="2">
    <source>
        <dbReference type="EMBL" id="GBG33000.1"/>
    </source>
</evidence>
<sequence length="352" mass="41316">MLRTLHQKLSSPERRKPSPSETKRRQTQKQTTARLNREKIDLQRQAKLRLQTSRQEQIAKTKEEVMLAQNRAIHERLERAAVAREAKLKSVAKKAENEARKVNEVQFINEMTEQDRTAQLHKKLEDGEKRRLVFIGSIREKAEKQNERVEARRLREEDRERQLREAMQKRHEEAERRKAEALEEQRRKLDEMVIEASAKVSERRTEMEKEREAKLALQRERAERAEQERRSWSAEEEAAEKARFAEEVTRSAEEMQIREKQMKKRARKVKARIASLSDPQETLSASSQGKSILFPTLLAVCTGNSRTSTIVAEEISPDLLTAYLRARSERDESLTQAKRFPSIYWESALAFF</sequence>
<gene>
    <name evidence="2" type="ORF">FCC1311_005817</name>
</gene>
<evidence type="ECO:0000313" key="3">
    <source>
        <dbReference type="Proteomes" id="UP000241890"/>
    </source>
</evidence>
<proteinExistence type="predicted"/>
<dbReference type="PANTHER" id="PTHR31434">
    <property type="entry name" value="S PHASE CYCLIN A-ASSOCIATED PROTEIN IN THE ENDOPLASMIC RETICULUM"/>
    <property type="match status" value="1"/>
</dbReference>
<comment type="caution">
    <text evidence="2">The sequence shown here is derived from an EMBL/GenBank/DDBJ whole genome shotgun (WGS) entry which is preliminary data.</text>
</comment>
<keyword evidence="3" id="KW-1185">Reference proteome</keyword>
<feature type="region of interest" description="Disordered" evidence="1">
    <location>
        <begin position="1"/>
        <end position="44"/>
    </location>
</feature>
<reference evidence="2 3" key="1">
    <citation type="submission" date="2017-12" db="EMBL/GenBank/DDBJ databases">
        <title>Sequencing, de novo assembly and annotation of complete genome of a new Thraustochytrid species, strain FCC1311.</title>
        <authorList>
            <person name="Sedici K."/>
            <person name="Godart F."/>
            <person name="Aiese Cigliano R."/>
            <person name="Sanseverino W."/>
            <person name="Barakat M."/>
            <person name="Ortet P."/>
            <person name="Marechal E."/>
            <person name="Cagnac O."/>
            <person name="Amato A."/>
        </authorList>
    </citation>
    <scope>NUCLEOTIDE SEQUENCE [LARGE SCALE GENOMIC DNA]</scope>
</reference>